<dbReference type="InterPro" id="IPR010093">
    <property type="entry name" value="SinI_DNA-bd"/>
</dbReference>
<dbReference type="Proteomes" id="UP000070258">
    <property type="component" value="Unassembled WGS sequence"/>
</dbReference>
<dbReference type="InterPro" id="IPR041657">
    <property type="entry name" value="HTH_17"/>
</dbReference>
<proteinExistence type="predicted"/>
<name>A0A138AEJ4_9ACTN</name>
<sequence>MSTSLTAPMYTDVAGAATHFAVTPWTIRRWIRAGTLPAVRVPGGQLRIRLSDLDAAAVPVPYASTIAAIRDWLDGGRAGALALVGPARSGKTTSIRTALGGRTDVTWTTPGLLATRSGFMEANNPAPGVIVIEGGHFDEPATTALETLSAPIAGIVRGHVVTRAPVLIEANELCFSGEYADSIQERVTVLHLDGPAGA</sequence>
<organism evidence="2 3">
    <name type="scientific">Tsukamurella pseudospumae</name>
    <dbReference type="NCBI Taxonomy" id="239498"/>
    <lineage>
        <taxon>Bacteria</taxon>
        <taxon>Bacillati</taxon>
        <taxon>Actinomycetota</taxon>
        <taxon>Actinomycetes</taxon>
        <taxon>Mycobacteriales</taxon>
        <taxon>Tsukamurellaceae</taxon>
        <taxon>Tsukamurella</taxon>
    </lineage>
</organism>
<evidence type="ECO:0000259" key="1">
    <source>
        <dbReference type="Pfam" id="PF12728"/>
    </source>
</evidence>
<reference evidence="3" key="1">
    <citation type="submission" date="2016-02" db="EMBL/GenBank/DDBJ databases">
        <authorList>
            <person name="Wen L."/>
            <person name="He K."/>
            <person name="Yang H."/>
        </authorList>
    </citation>
    <scope>NUCLEOTIDE SEQUENCE [LARGE SCALE GENOMIC DNA]</scope>
    <source>
        <strain evidence="3">JCM 15929</strain>
    </source>
</reference>
<feature type="domain" description="Helix-turn-helix" evidence="1">
    <location>
        <begin position="16"/>
        <end position="55"/>
    </location>
</feature>
<gene>
    <name evidence="2" type="ORF">AXK60_09035</name>
</gene>
<comment type="caution">
    <text evidence="2">The sequence shown here is derived from an EMBL/GenBank/DDBJ whole genome shotgun (WGS) entry which is preliminary data.</text>
</comment>
<evidence type="ECO:0000313" key="3">
    <source>
        <dbReference type="Proteomes" id="UP000070258"/>
    </source>
</evidence>
<evidence type="ECO:0000313" key="2">
    <source>
        <dbReference type="EMBL" id="KXP08799.1"/>
    </source>
</evidence>
<dbReference type="AlphaFoldDB" id="A0A138AEJ4"/>
<dbReference type="EMBL" id="LSRF01000044">
    <property type="protein sequence ID" value="KXP08799.1"/>
    <property type="molecule type" value="Genomic_DNA"/>
</dbReference>
<dbReference type="SUPFAM" id="SSF46955">
    <property type="entry name" value="Putative DNA-binding domain"/>
    <property type="match status" value="1"/>
</dbReference>
<dbReference type="GO" id="GO:0003677">
    <property type="term" value="F:DNA binding"/>
    <property type="evidence" value="ECO:0007669"/>
    <property type="project" value="InterPro"/>
</dbReference>
<protein>
    <recommendedName>
        <fullName evidence="1">Helix-turn-helix domain-containing protein</fullName>
    </recommendedName>
</protein>
<dbReference type="InterPro" id="IPR009061">
    <property type="entry name" value="DNA-bd_dom_put_sf"/>
</dbReference>
<dbReference type="STRING" id="239498.AXK60_09035"/>
<dbReference type="Pfam" id="PF12728">
    <property type="entry name" value="HTH_17"/>
    <property type="match status" value="1"/>
</dbReference>
<dbReference type="NCBIfam" id="TIGR01764">
    <property type="entry name" value="excise"/>
    <property type="match status" value="1"/>
</dbReference>
<dbReference type="RefSeq" id="WP_244881107.1">
    <property type="nucleotide sequence ID" value="NZ_LSRF01000044.1"/>
</dbReference>
<accession>A0A138AEJ4</accession>